<dbReference type="InterPro" id="IPR027417">
    <property type="entry name" value="P-loop_NTPase"/>
</dbReference>
<dbReference type="AlphaFoldDB" id="A0A3S5B107"/>
<reference evidence="1" key="1">
    <citation type="submission" date="2018-11" db="EMBL/GenBank/DDBJ databases">
        <authorList>
            <consortium name="Pathogen Informatics"/>
        </authorList>
    </citation>
    <scope>NUCLEOTIDE SEQUENCE</scope>
</reference>
<dbReference type="PANTHER" id="PTHR45703:SF32">
    <property type="entry name" value="DYNEINS HEAVY CHAIN"/>
    <property type="match status" value="1"/>
</dbReference>
<dbReference type="OrthoDB" id="9897724at2759"/>
<dbReference type="Gene3D" id="3.40.50.300">
    <property type="entry name" value="P-loop containing nucleotide triphosphate hydrolases"/>
    <property type="match status" value="1"/>
</dbReference>
<keyword evidence="2" id="KW-1185">Reference proteome</keyword>
<dbReference type="Pfam" id="PF12775">
    <property type="entry name" value="AAA_7"/>
    <property type="match status" value="1"/>
</dbReference>
<dbReference type="GO" id="GO:0051959">
    <property type="term" value="F:dynein light intermediate chain binding"/>
    <property type="evidence" value="ECO:0007669"/>
    <property type="project" value="InterPro"/>
</dbReference>
<dbReference type="InterPro" id="IPR026983">
    <property type="entry name" value="DHC"/>
</dbReference>
<organism evidence="1 2">
    <name type="scientific">Protopolystoma xenopodis</name>
    <dbReference type="NCBI Taxonomy" id="117903"/>
    <lineage>
        <taxon>Eukaryota</taxon>
        <taxon>Metazoa</taxon>
        <taxon>Spiralia</taxon>
        <taxon>Lophotrochozoa</taxon>
        <taxon>Platyhelminthes</taxon>
        <taxon>Monogenea</taxon>
        <taxon>Polyopisthocotylea</taxon>
        <taxon>Polystomatidea</taxon>
        <taxon>Polystomatidae</taxon>
        <taxon>Protopolystoma</taxon>
    </lineage>
</organism>
<proteinExistence type="predicted"/>
<dbReference type="GO" id="GO:0045505">
    <property type="term" value="F:dynein intermediate chain binding"/>
    <property type="evidence" value="ECO:0007669"/>
    <property type="project" value="InterPro"/>
</dbReference>
<evidence type="ECO:0000313" key="1">
    <source>
        <dbReference type="EMBL" id="VEL30484.1"/>
    </source>
</evidence>
<dbReference type="PANTHER" id="PTHR45703">
    <property type="entry name" value="DYNEIN HEAVY CHAIN"/>
    <property type="match status" value="1"/>
</dbReference>
<name>A0A3S5B107_9PLAT</name>
<dbReference type="EMBL" id="CAAALY010112699">
    <property type="protein sequence ID" value="VEL30484.1"/>
    <property type="molecule type" value="Genomic_DNA"/>
</dbReference>
<protein>
    <submittedName>
        <fullName evidence="1">Uncharacterized protein</fullName>
    </submittedName>
</protein>
<dbReference type="Proteomes" id="UP000784294">
    <property type="component" value="Unassembled WGS sequence"/>
</dbReference>
<comment type="caution">
    <text evidence="1">The sequence shown here is derived from an EMBL/GenBank/DDBJ whole genome shotgun (WGS) entry which is preliminary data.</text>
</comment>
<sequence>MVPTVDTVRYNFLVDILVQRFNPVLLVGPVGTGKTSVATSTFSSLDPNAWSHLIINMSAQVCGIQKSFRKCAYC</sequence>
<dbReference type="SUPFAM" id="SSF52540">
    <property type="entry name" value="P-loop containing nucleoside triphosphate hydrolases"/>
    <property type="match status" value="1"/>
</dbReference>
<accession>A0A3S5B107</accession>
<dbReference type="GO" id="GO:0007018">
    <property type="term" value="P:microtubule-based movement"/>
    <property type="evidence" value="ECO:0007669"/>
    <property type="project" value="InterPro"/>
</dbReference>
<dbReference type="GO" id="GO:0030286">
    <property type="term" value="C:dynein complex"/>
    <property type="evidence" value="ECO:0007669"/>
    <property type="project" value="InterPro"/>
</dbReference>
<gene>
    <name evidence="1" type="ORF">PXEA_LOCUS23924</name>
</gene>
<evidence type="ECO:0000313" key="2">
    <source>
        <dbReference type="Proteomes" id="UP000784294"/>
    </source>
</evidence>